<dbReference type="PANTHER" id="PTHR13527">
    <property type="entry name" value="SAYSVFN DOMAIN-CONTAINING PROTEIN 1"/>
    <property type="match status" value="1"/>
</dbReference>
<dbReference type="EMBL" id="SIDB01000004">
    <property type="protein sequence ID" value="KAI3433832.1"/>
    <property type="molecule type" value="Genomic_DNA"/>
</dbReference>
<evidence type="ECO:0000256" key="1">
    <source>
        <dbReference type="SAM" id="Phobius"/>
    </source>
</evidence>
<feature type="transmembrane region" description="Helical" evidence="1">
    <location>
        <begin position="127"/>
        <end position="147"/>
    </location>
</feature>
<keyword evidence="1" id="KW-0472">Membrane</keyword>
<proteinExistence type="predicted"/>
<feature type="domain" description="SAYSvFN" evidence="2">
    <location>
        <begin position="143"/>
        <end position="207"/>
    </location>
</feature>
<keyword evidence="4" id="KW-1185">Reference proteome</keyword>
<dbReference type="PANTHER" id="PTHR13527:SF0">
    <property type="entry name" value="SAYSVFN DOMAIN-CONTAINING PROTEIN 1"/>
    <property type="match status" value="1"/>
</dbReference>
<dbReference type="OrthoDB" id="71310at2759"/>
<protein>
    <recommendedName>
        <fullName evidence="2">SAYSvFN domain-containing protein</fullName>
    </recommendedName>
</protein>
<comment type="caution">
    <text evidence="3">The sequence shown here is derived from an EMBL/GenBank/DDBJ whole genome shotgun (WGS) entry which is preliminary data.</text>
</comment>
<name>A0A9D4YYQ1_CHLVU</name>
<evidence type="ECO:0000259" key="2">
    <source>
        <dbReference type="Pfam" id="PF10260"/>
    </source>
</evidence>
<dbReference type="Pfam" id="PF10260">
    <property type="entry name" value="SAYSvFN"/>
    <property type="match status" value="1"/>
</dbReference>
<dbReference type="Proteomes" id="UP001055712">
    <property type="component" value="Unassembled WGS sequence"/>
</dbReference>
<organism evidence="3 4">
    <name type="scientific">Chlorella vulgaris</name>
    <name type="common">Green alga</name>
    <dbReference type="NCBI Taxonomy" id="3077"/>
    <lineage>
        <taxon>Eukaryota</taxon>
        <taxon>Viridiplantae</taxon>
        <taxon>Chlorophyta</taxon>
        <taxon>core chlorophytes</taxon>
        <taxon>Trebouxiophyceae</taxon>
        <taxon>Chlorellales</taxon>
        <taxon>Chlorellaceae</taxon>
        <taxon>Chlorella clade</taxon>
        <taxon>Chlorella</taxon>
    </lineage>
</organism>
<dbReference type="InterPro" id="IPR039159">
    <property type="entry name" value="SAYSD1"/>
</dbReference>
<feature type="transmembrane region" description="Helical" evidence="1">
    <location>
        <begin position="159"/>
        <end position="176"/>
    </location>
</feature>
<evidence type="ECO:0000313" key="4">
    <source>
        <dbReference type="Proteomes" id="UP001055712"/>
    </source>
</evidence>
<evidence type="ECO:0000313" key="3">
    <source>
        <dbReference type="EMBL" id="KAI3433832.1"/>
    </source>
</evidence>
<reference evidence="3" key="2">
    <citation type="submission" date="2020-11" db="EMBL/GenBank/DDBJ databases">
        <authorList>
            <person name="Cecchin M."/>
            <person name="Marcolungo L."/>
            <person name="Rossato M."/>
            <person name="Girolomoni L."/>
            <person name="Cosentino E."/>
            <person name="Cuine S."/>
            <person name="Li-Beisson Y."/>
            <person name="Delledonne M."/>
            <person name="Ballottari M."/>
        </authorList>
    </citation>
    <scope>NUCLEOTIDE SEQUENCE</scope>
    <source>
        <strain evidence="3">211/11P</strain>
        <tissue evidence="3">Whole cell</tissue>
    </source>
</reference>
<sequence length="214" mass="22965">MQLTVVTPAGRRQALEIEQPLTAAALLAAVIQCLALPRGAGLRLVHRGQPLADDEAVGRLKDGDTLLAAVAPRPTPKAIREEVSGISGGDDDDALDSLLRLRLPATAPRWQHAAAHLLHRRLQLPEALVALLLAVRLRVWVGLLAWMAGARLASRYELGPVYIITTILAGILLNLGSRKEGDWSAYSIFNAGGRRLPGQLTAEDLDAAVRRGQL</sequence>
<gene>
    <name evidence="3" type="ORF">D9Q98_003636</name>
</gene>
<reference evidence="3" key="1">
    <citation type="journal article" date="2019" name="Plant J.">
        <title>Chlorella vulgaris genome assembly and annotation reveals the molecular basis for metabolic acclimation to high light conditions.</title>
        <authorList>
            <person name="Cecchin M."/>
            <person name="Marcolungo L."/>
            <person name="Rossato M."/>
            <person name="Girolomoni L."/>
            <person name="Cosentino E."/>
            <person name="Cuine S."/>
            <person name="Li-Beisson Y."/>
            <person name="Delledonne M."/>
            <person name="Ballottari M."/>
        </authorList>
    </citation>
    <scope>NUCLEOTIDE SEQUENCE</scope>
    <source>
        <strain evidence="3">211/11P</strain>
    </source>
</reference>
<dbReference type="AlphaFoldDB" id="A0A9D4YYQ1"/>
<keyword evidence="1" id="KW-0812">Transmembrane</keyword>
<dbReference type="InterPro" id="IPR019387">
    <property type="entry name" value="SAYSvFN_dom"/>
</dbReference>
<keyword evidence="1" id="KW-1133">Transmembrane helix</keyword>
<accession>A0A9D4YYQ1</accession>